<keyword evidence="5" id="KW-0012">Acyltransferase</keyword>
<evidence type="ECO:0000256" key="7">
    <source>
        <dbReference type="ARBA" id="ARBA00026111"/>
    </source>
</evidence>
<name>A0A0N0P4M7_LEPSE</name>
<dbReference type="GO" id="GO:0004402">
    <property type="term" value="F:histone acetyltransferase activity"/>
    <property type="evidence" value="ECO:0007669"/>
    <property type="project" value="TreeGrafter"/>
</dbReference>
<feature type="compositionally biased region" description="Low complexity" evidence="11">
    <location>
        <begin position="117"/>
        <end position="134"/>
    </location>
</feature>
<evidence type="ECO:0000256" key="10">
    <source>
        <dbReference type="ARBA" id="ARBA00048848"/>
    </source>
</evidence>
<dbReference type="GO" id="GO:0000139">
    <property type="term" value="C:Golgi membrane"/>
    <property type="evidence" value="ECO:0007669"/>
    <property type="project" value="TreeGrafter"/>
</dbReference>
<dbReference type="OrthoDB" id="273747at2759"/>
<evidence type="ECO:0000256" key="8">
    <source>
        <dbReference type="ARBA" id="ARBA00026144"/>
    </source>
</evidence>
<feature type="region of interest" description="Disordered" evidence="11">
    <location>
        <begin position="659"/>
        <end position="694"/>
    </location>
</feature>
<feature type="compositionally biased region" description="Polar residues" evidence="11">
    <location>
        <begin position="679"/>
        <end position="694"/>
    </location>
</feature>
<sequence length="829" mass="89033">MRATAPLAGAAAEAETVDAYRRYPQPEILQLAIRPRESPAPPFASTSPVELVAPRSRSPAGSLSCSASPAPPSDFTEAIPGGHVRGDDTGDGQAACREGSEEAERNENKAGDYKAKPSTVSPTSTANAAAVAATPPDPQRIQEQTVPAAFHIPVQLRWGFDAADLRRVYEMHEDAFPLSYGPEYYEWLLDHDACMALVATVTIETYTRWAGTAVTEENREDGEVVLSDDVPLSWLPDCSSSSADGVAGPTAMPPPASKRPLTAEMIHERAQVDCALTELEYMAQCKRGDQAEVTEWAQNAGSVSRNDHGTSSAYTEIIGFILGQCAYALHDAGHLFTNPTSYIGSFVVDPRFQRCGLGSALLQRFLVYVTRQRPLYAQDYLHYDERKLIAMLVETQLKKRSKHWDASSAESRGGGGSCGNDNGSSCKKDDDVATPPITATTATASCTAASSTTSGSAAPSSAPTPSLSYHLACTYFPEALTWWEDRQARRQLRERGLSKEEIDVLRFRDRLSPDALTDEEADEVRRDARRLLVQTGMREVWLHCLPGNVKAMQLYAHCGFLLHRVIKDYYDVDEKKYDANLLRYSSPAVETVVSGDGVSGGAANHLDIAPAAAVDVEMDAVVQQYDSQTQMKLNSTTSALTSTAVASTGMPSLVTSVGVLGEGLRRRHTSRRTGGSTEVAATSSNDGLPVSCTESTSDVARSTANCSVSLATPAGTADHGAGAMPNPSAATPRSPAAPAAVQPSDTRRSLARASWLSPRTYPVVADIVLCTAAKGREVWQRRFGEPDDGVGRGSWWETAREVVFSVNAIGVLCAVLWLAYNVCLTGKVE</sequence>
<keyword evidence="2" id="KW-0808">Transferase</keyword>
<keyword evidence="12" id="KW-1133">Transmembrane helix</keyword>
<dbReference type="VEuPathDB" id="TriTrypDB:Lsey_0185_0070"/>
<evidence type="ECO:0000256" key="4">
    <source>
        <dbReference type="ARBA" id="ARBA00022853"/>
    </source>
</evidence>
<evidence type="ECO:0000313" key="15">
    <source>
        <dbReference type="Proteomes" id="UP000038009"/>
    </source>
</evidence>
<protein>
    <recommendedName>
        <fullName evidence="8">N-alpha-acetyltransferase 60</fullName>
        <ecNumber evidence="7">2.3.1.259</ecNumber>
        <ecNumber evidence="1">2.3.1.48</ecNumber>
    </recommendedName>
</protein>
<evidence type="ECO:0000256" key="6">
    <source>
        <dbReference type="ARBA" id="ARBA00025774"/>
    </source>
</evidence>
<feature type="region of interest" description="Disordered" evidence="11">
    <location>
        <begin position="403"/>
        <end position="430"/>
    </location>
</feature>
<proteinExistence type="inferred from homology"/>
<feature type="compositionally biased region" description="Low complexity" evidence="11">
    <location>
        <begin position="725"/>
        <end position="740"/>
    </location>
</feature>
<gene>
    <name evidence="14" type="ORF">ABL78_5469</name>
</gene>
<dbReference type="InterPro" id="IPR016181">
    <property type="entry name" value="Acyl_CoA_acyltransferase"/>
</dbReference>
<keyword evidence="15" id="KW-1185">Reference proteome</keyword>
<dbReference type="EMBL" id="LJSK01000185">
    <property type="protein sequence ID" value="KPI85476.1"/>
    <property type="molecule type" value="Genomic_DNA"/>
</dbReference>
<feature type="domain" description="N-acetyltransferase" evidence="13">
    <location>
        <begin position="299"/>
        <end position="369"/>
    </location>
</feature>
<feature type="compositionally biased region" description="Basic and acidic residues" evidence="11">
    <location>
        <begin position="98"/>
        <end position="115"/>
    </location>
</feature>
<dbReference type="EC" id="2.3.1.48" evidence="1"/>
<dbReference type="InterPro" id="IPR045141">
    <property type="entry name" value="NAA60-like"/>
</dbReference>
<evidence type="ECO:0000256" key="11">
    <source>
        <dbReference type="SAM" id="MobiDB-lite"/>
    </source>
</evidence>
<dbReference type="GO" id="GO:0007059">
    <property type="term" value="P:chromosome segregation"/>
    <property type="evidence" value="ECO:0007669"/>
    <property type="project" value="UniProtKB-KW"/>
</dbReference>
<comment type="caution">
    <text evidence="14">The sequence shown here is derived from an EMBL/GenBank/DDBJ whole genome shotgun (WGS) entry which is preliminary data.</text>
</comment>
<comment type="catalytic activity">
    <reaction evidence="10">
        <text>N-terminal L-methionyl-[transmembrane protein] + acetyl-CoA = N-terminal N(alpha)-acetyl-L-methionyl-[transmembrane protein] + CoA + H(+)</text>
        <dbReference type="Rhea" id="RHEA:50604"/>
        <dbReference type="Rhea" id="RHEA-COMP:12745"/>
        <dbReference type="Rhea" id="RHEA-COMP:12746"/>
        <dbReference type="ChEBI" id="CHEBI:15378"/>
        <dbReference type="ChEBI" id="CHEBI:57287"/>
        <dbReference type="ChEBI" id="CHEBI:57288"/>
        <dbReference type="ChEBI" id="CHEBI:64731"/>
        <dbReference type="ChEBI" id="CHEBI:133414"/>
        <dbReference type="EC" id="2.3.1.259"/>
    </reaction>
</comment>
<organism evidence="14 15">
    <name type="scientific">Leptomonas seymouri</name>
    <dbReference type="NCBI Taxonomy" id="5684"/>
    <lineage>
        <taxon>Eukaryota</taxon>
        <taxon>Discoba</taxon>
        <taxon>Euglenozoa</taxon>
        <taxon>Kinetoplastea</taxon>
        <taxon>Metakinetoplastina</taxon>
        <taxon>Trypanosomatida</taxon>
        <taxon>Trypanosomatidae</taxon>
        <taxon>Leishmaniinae</taxon>
        <taxon>Leptomonas</taxon>
    </lineage>
</organism>
<keyword evidence="12" id="KW-0472">Membrane</keyword>
<reference evidence="14 15" key="1">
    <citation type="journal article" date="2015" name="PLoS Pathog.">
        <title>Leptomonas seymouri: Adaptations to the Dixenous Life Cycle Analyzed by Genome Sequencing, Transcriptome Profiling and Co-infection with Leishmania donovani.</title>
        <authorList>
            <person name="Kraeva N."/>
            <person name="Butenko A."/>
            <person name="Hlavacova J."/>
            <person name="Kostygov A."/>
            <person name="Myskova J."/>
            <person name="Grybchuk D."/>
            <person name="Lestinova T."/>
            <person name="Votypka J."/>
            <person name="Volf P."/>
            <person name="Opperdoes F."/>
            <person name="Flegontov P."/>
            <person name="Lukes J."/>
            <person name="Yurchenko V."/>
        </authorList>
    </citation>
    <scope>NUCLEOTIDE SEQUENCE [LARGE SCALE GENOMIC DNA]</scope>
    <source>
        <strain evidence="14 15">ATCC 30220</strain>
    </source>
</reference>
<evidence type="ECO:0000256" key="5">
    <source>
        <dbReference type="ARBA" id="ARBA00023315"/>
    </source>
</evidence>
<keyword evidence="4" id="KW-0156">Chromatin regulator</keyword>
<evidence type="ECO:0000256" key="3">
    <source>
        <dbReference type="ARBA" id="ARBA00022829"/>
    </source>
</evidence>
<dbReference type="CDD" id="cd04301">
    <property type="entry name" value="NAT_SF"/>
    <property type="match status" value="1"/>
</dbReference>
<feature type="region of interest" description="Disordered" evidence="11">
    <location>
        <begin position="32"/>
        <end position="137"/>
    </location>
</feature>
<dbReference type="PANTHER" id="PTHR14744">
    <property type="entry name" value="N-ALPHA-ACETYLTRANSFERASE 60"/>
    <property type="match status" value="1"/>
</dbReference>
<evidence type="ECO:0000256" key="12">
    <source>
        <dbReference type="SAM" id="Phobius"/>
    </source>
</evidence>
<accession>A0A0N0P4M7</accession>
<dbReference type="Gene3D" id="3.40.630.30">
    <property type="match status" value="2"/>
</dbReference>
<dbReference type="InterPro" id="IPR000182">
    <property type="entry name" value="GNAT_dom"/>
</dbReference>
<keyword evidence="3" id="KW-0159">Chromosome partition</keyword>
<dbReference type="Pfam" id="PF00583">
    <property type="entry name" value="Acetyltransf_1"/>
    <property type="match status" value="1"/>
</dbReference>
<feature type="transmembrane region" description="Helical" evidence="12">
    <location>
        <begin position="802"/>
        <end position="820"/>
    </location>
</feature>
<evidence type="ECO:0000259" key="13">
    <source>
        <dbReference type="Pfam" id="PF00583"/>
    </source>
</evidence>
<comment type="catalytic activity">
    <reaction evidence="9">
        <text>L-lysyl-[protein] + acetyl-CoA = N(6)-acetyl-L-lysyl-[protein] + CoA + H(+)</text>
        <dbReference type="Rhea" id="RHEA:45948"/>
        <dbReference type="Rhea" id="RHEA-COMP:9752"/>
        <dbReference type="Rhea" id="RHEA-COMP:10731"/>
        <dbReference type="ChEBI" id="CHEBI:15378"/>
        <dbReference type="ChEBI" id="CHEBI:29969"/>
        <dbReference type="ChEBI" id="CHEBI:57287"/>
        <dbReference type="ChEBI" id="CHEBI:57288"/>
        <dbReference type="ChEBI" id="CHEBI:61930"/>
        <dbReference type="EC" id="2.3.1.48"/>
    </reaction>
</comment>
<dbReference type="EC" id="2.3.1.259" evidence="7"/>
<evidence type="ECO:0000313" key="14">
    <source>
        <dbReference type="EMBL" id="KPI85476.1"/>
    </source>
</evidence>
<keyword evidence="12" id="KW-0812">Transmembrane</keyword>
<evidence type="ECO:0000256" key="2">
    <source>
        <dbReference type="ARBA" id="ARBA00022679"/>
    </source>
</evidence>
<dbReference type="Proteomes" id="UP000038009">
    <property type="component" value="Unassembled WGS sequence"/>
</dbReference>
<evidence type="ECO:0000256" key="1">
    <source>
        <dbReference type="ARBA" id="ARBA00013184"/>
    </source>
</evidence>
<feature type="region of interest" description="Disordered" evidence="11">
    <location>
        <begin position="714"/>
        <end position="747"/>
    </location>
</feature>
<dbReference type="AlphaFoldDB" id="A0A0N0P4M7"/>
<dbReference type="OMA" id="AQDYLHY"/>
<feature type="compositionally biased region" description="Low complexity" evidence="11">
    <location>
        <begin position="56"/>
        <end position="68"/>
    </location>
</feature>
<comment type="similarity">
    <text evidence="6">Belongs to the acetyltransferase family. NAA60 subfamily.</text>
</comment>
<dbReference type="PANTHER" id="PTHR14744:SF15">
    <property type="entry name" value="N-ALPHA-ACETYLTRANSFERASE 60"/>
    <property type="match status" value="1"/>
</dbReference>
<evidence type="ECO:0000256" key="9">
    <source>
        <dbReference type="ARBA" id="ARBA00048017"/>
    </source>
</evidence>
<dbReference type="GO" id="GO:0120518">
    <property type="term" value="F:protein N-terminal-methionine acetyltransferase activity"/>
    <property type="evidence" value="ECO:0007669"/>
    <property type="project" value="UniProtKB-EC"/>
</dbReference>
<dbReference type="SUPFAM" id="SSF55729">
    <property type="entry name" value="Acyl-CoA N-acyltransferases (Nat)"/>
    <property type="match status" value="3"/>
</dbReference>